<gene>
    <name evidence="1" type="ORF">HMPREF9018_0419</name>
</gene>
<evidence type="ECO:0000313" key="1">
    <source>
        <dbReference type="EMBL" id="EFN91726.1"/>
    </source>
</evidence>
<sequence>MKNLDEITINDILENIIKTYAIKKKRKDIISYYVQKFEVGLFGNENEEGKFITENEIAKRVEDVQKADKNSADPYLRYSSPYYSKSRKKGLIRL</sequence>
<name>E1GUB8_9BACT</name>
<dbReference type="EMBL" id="ADFQ01000019">
    <property type="protein sequence ID" value="EFN91726.1"/>
    <property type="molecule type" value="Genomic_DNA"/>
</dbReference>
<dbReference type="RefSeq" id="WP_008447479.1">
    <property type="nucleotide sequence ID" value="NZ_ADFQ01000019.1"/>
</dbReference>
<comment type="caution">
    <text evidence="1">The sequence shown here is derived from an EMBL/GenBank/DDBJ whole genome shotgun (WGS) entry which is preliminary data.</text>
</comment>
<proteinExistence type="predicted"/>
<organism evidence="1 2">
    <name type="scientific">Prevotella amnii CRIS 21A-A</name>
    <dbReference type="NCBI Taxonomy" id="679191"/>
    <lineage>
        <taxon>Bacteria</taxon>
        <taxon>Pseudomonadati</taxon>
        <taxon>Bacteroidota</taxon>
        <taxon>Bacteroidia</taxon>
        <taxon>Bacteroidales</taxon>
        <taxon>Prevotellaceae</taxon>
        <taxon>Prevotella</taxon>
    </lineage>
</organism>
<accession>E1GUB8</accession>
<protein>
    <submittedName>
        <fullName evidence="1">Uncharacterized protein</fullName>
    </submittedName>
</protein>
<dbReference type="AlphaFoldDB" id="E1GUB8"/>
<reference evidence="1 2" key="1">
    <citation type="submission" date="2010-09" db="EMBL/GenBank/DDBJ databases">
        <authorList>
            <person name="Harkins D.M."/>
            <person name="Madupu R."/>
            <person name="Durkin A.S."/>
            <person name="Torralba M."/>
            <person name="Methe B."/>
            <person name="Sutton G.G."/>
            <person name="Nelson K.E."/>
        </authorList>
    </citation>
    <scope>NUCLEOTIDE SEQUENCE [LARGE SCALE GENOMIC DNA]</scope>
    <source>
        <strain evidence="1 2">CRIS 21A-A</strain>
    </source>
</reference>
<evidence type="ECO:0000313" key="2">
    <source>
        <dbReference type="Proteomes" id="UP000016016"/>
    </source>
</evidence>
<dbReference type="Proteomes" id="UP000016016">
    <property type="component" value="Unassembled WGS sequence"/>
</dbReference>